<organism evidence="2 3">
    <name type="scientific">Exophiala oligosperma</name>
    <dbReference type="NCBI Taxonomy" id="215243"/>
    <lineage>
        <taxon>Eukaryota</taxon>
        <taxon>Fungi</taxon>
        <taxon>Dikarya</taxon>
        <taxon>Ascomycota</taxon>
        <taxon>Pezizomycotina</taxon>
        <taxon>Eurotiomycetes</taxon>
        <taxon>Chaetothyriomycetidae</taxon>
        <taxon>Chaetothyriales</taxon>
        <taxon>Herpotrichiellaceae</taxon>
        <taxon>Exophiala</taxon>
    </lineage>
</organism>
<feature type="region of interest" description="Disordered" evidence="1">
    <location>
        <begin position="147"/>
        <end position="187"/>
    </location>
</feature>
<dbReference type="RefSeq" id="XP_016256743.1">
    <property type="nucleotide sequence ID" value="XM_016412879.1"/>
</dbReference>
<dbReference type="HOGENOM" id="CLU_028279_1_1_1"/>
<accession>A0A0D2BGF4</accession>
<feature type="compositionally biased region" description="Polar residues" evidence="1">
    <location>
        <begin position="169"/>
        <end position="187"/>
    </location>
</feature>
<evidence type="ECO:0000256" key="1">
    <source>
        <dbReference type="SAM" id="MobiDB-lite"/>
    </source>
</evidence>
<name>A0A0D2BGF4_9EURO</name>
<proteinExistence type="predicted"/>
<feature type="compositionally biased region" description="Low complexity" evidence="1">
    <location>
        <begin position="158"/>
        <end position="168"/>
    </location>
</feature>
<dbReference type="AlphaFoldDB" id="A0A0D2BGF4"/>
<dbReference type="EMBL" id="KN847354">
    <property type="protein sequence ID" value="KIW36527.1"/>
    <property type="molecule type" value="Genomic_DNA"/>
</dbReference>
<evidence type="ECO:0000313" key="2">
    <source>
        <dbReference type="EMBL" id="KIW36527.1"/>
    </source>
</evidence>
<evidence type="ECO:0000313" key="3">
    <source>
        <dbReference type="Proteomes" id="UP000053342"/>
    </source>
</evidence>
<dbReference type="OrthoDB" id="3499148at2759"/>
<sequence>MQQSPDIKRIISILTGRFSKAWERTNAPHGMLKSLDNVPNLEPGHIERTLLSIGFKAWFSYFLAGQRKTSHYSGHADDIWVLGALETLGEGTLQDVARAIEQTPFHPTVEDAIIKLRRQPKRSSPLASRMDELNPGEIQVSSVAALRDSQPHPPSVPTVPQSTTLSTVANGESGSTARETPGFQTVSNPPARYLPALFRPYMVSAIRRNGDRAHIEMSFPYSFGLGMVCMSLAILPSKVEFLALKLFGTQVDSEGEFRYIEQANGTKLLIKNEVVAQGAQEEGIVGLLSPVFCQMLEVSPARKAEINQGIINTRFVNMQIPGDLSQDGILTINIGEGEAYQVKDILFKT</sequence>
<dbReference type="GeneID" id="27363312"/>
<protein>
    <submittedName>
        <fullName evidence="2">Uncharacterized protein</fullName>
    </submittedName>
</protein>
<reference evidence="2 3" key="1">
    <citation type="submission" date="2015-01" db="EMBL/GenBank/DDBJ databases">
        <title>The Genome Sequence of Exophiala oligosperma CBS72588.</title>
        <authorList>
            <consortium name="The Broad Institute Genomics Platform"/>
            <person name="Cuomo C."/>
            <person name="de Hoog S."/>
            <person name="Gorbushina A."/>
            <person name="Stielow B."/>
            <person name="Teixiera M."/>
            <person name="Abouelleil A."/>
            <person name="Chapman S.B."/>
            <person name="Priest M."/>
            <person name="Young S.K."/>
            <person name="Wortman J."/>
            <person name="Nusbaum C."/>
            <person name="Birren B."/>
        </authorList>
    </citation>
    <scope>NUCLEOTIDE SEQUENCE [LARGE SCALE GENOMIC DNA]</scope>
    <source>
        <strain evidence="2 3">CBS 72588</strain>
    </source>
</reference>
<dbReference type="STRING" id="215243.A0A0D2BGF4"/>
<dbReference type="VEuPathDB" id="FungiDB:PV06_11238"/>
<dbReference type="Proteomes" id="UP000053342">
    <property type="component" value="Unassembled WGS sequence"/>
</dbReference>
<keyword evidence="3" id="KW-1185">Reference proteome</keyword>
<gene>
    <name evidence="2" type="ORF">PV06_11238</name>
</gene>